<reference evidence="1 2" key="1">
    <citation type="submission" date="2017-04" db="EMBL/GenBank/DDBJ databases">
        <authorList>
            <person name="Afonso C.L."/>
            <person name="Miller P.J."/>
            <person name="Scott M.A."/>
            <person name="Spackman E."/>
            <person name="Goraichik I."/>
            <person name="Dimitrov K.M."/>
            <person name="Suarez D.L."/>
            <person name="Swayne D.E."/>
        </authorList>
    </citation>
    <scope>NUCLEOTIDE SEQUENCE [LARGE SCALE GENOMIC DNA]</scope>
    <source>
        <strain evidence="1 2">ToBE</strain>
    </source>
</reference>
<organism evidence="1 2">
    <name type="scientific">Thermanaeromonas toyohensis ToBE</name>
    <dbReference type="NCBI Taxonomy" id="698762"/>
    <lineage>
        <taxon>Bacteria</taxon>
        <taxon>Bacillati</taxon>
        <taxon>Bacillota</taxon>
        <taxon>Clostridia</taxon>
        <taxon>Neomoorellales</taxon>
        <taxon>Neomoorellaceae</taxon>
        <taxon>Thermanaeromonas</taxon>
    </lineage>
</organism>
<dbReference type="OrthoDB" id="1726915at2"/>
<gene>
    <name evidence="1" type="ORF">SAMN00808754_1404</name>
</gene>
<keyword evidence="2" id="KW-1185">Reference proteome</keyword>
<sequence>MLKEQLEIIPDGAIEKIPITESSDKIDSLFARAVRELEAKRRTFARLQEDPELILKELFDPARDRPYYAFPFLVFERCRELGLPGCEYHWLQDYLVGVISRHLQGIDPDIEVVAQGQLPRPEGRGLQAGAYCL</sequence>
<protein>
    <submittedName>
        <fullName evidence="1">Uncharacterized protein</fullName>
    </submittedName>
</protein>
<evidence type="ECO:0000313" key="1">
    <source>
        <dbReference type="EMBL" id="SMB96117.1"/>
    </source>
</evidence>
<name>A0A1W1VRY0_9FIRM</name>
<proteinExistence type="predicted"/>
<dbReference type="EMBL" id="LT838272">
    <property type="protein sequence ID" value="SMB96117.1"/>
    <property type="molecule type" value="Genomic_DNA"/>
</dbReference>
<dbReference type="Proteomes" id="UP000192569">
    <property type="component" value="Chromosome I"/>
</dbReference>
<accession>A0A1W1VRY0</accession>
<evidence type="ECO:0000313" key="2">
    <source>
        <dbReference type="Proteomes" id="UP000192569"/>
    </source>
</evidence>
<dbReference type="RefSeq" id="WP_084665022.1">
    <property type="nucleotide sequence ID" value="NZ_LT838272.1"/>
</dbReference>
<dbReference type="AlphaFoldDB" id="A0A1W1VRY0"/>